<dbReference type="EMBL" id="VCBC01000011">
    <property type="protein sequence ID" value="TLU64247.1"/>
    <property type="molecule type" value="Genomic_DNA"/>
</dbReference>
<reference evidence="1 2" key="1">
    <citation type="submission" date="2019-05" db="EMBL/GenBank/DDBJ databases">
        <title>Genome sequences of Thalassotalea litorea 1K03283.</title>
        <authorList>
            <person name="Zhang D."/>
        </authorList>
    </citation>
    <scope>NUCLEOTIDE SEQUENCE [LARGE SCALE GENOMIC DNA]</scope>
    <source>
        <strain evidence="1 2">MCCC 1K03283</strain>
    </source>
</reference>
<dbReference type="AlphaFoldDB" id="A0A5R9IJJ4"/>
<keyword evidence="2" id="KW-1185">Reference proteome</keyword>
<proteinExistence type="predicted"/>
<organism evidence="1 2">
    <name type="scientific">Thalassotalea litorea</name>
    <dbReference type="NCBI Taxonomy" id="2020715"/>
    <lineage>
        <taxon>Bacteria</taxon>
        <taxon>Pseudomonadati</taxon>
        <taxon>Pseudomonadota</taxon>
        <taxon>Gammaproteobacteria</taxon>
        <taxon>Alteromonadales</taxon>
        <taxon>Colwelliaceae</taxon>
        <taxon>Thalassotalea</taxon>
    </lineage>
</organism>
<dbReference type="OrthoDB" id="5293337at2"/>
<comment type="caution">
    <text evidence="1">The sequence shown here is derived from an EMBL/GenBank/DDBJ whole genome shotgun (WGS) entry which is preliminary data.</text>
</comment>
<dbReference type="Proteomes" id="UP000307790">
    <property type="component" value="Unassembled WGS sequence"/>
</dbReference>
<dbReference type="RefSeq" id="WP_138320230.1">
    <property type="nucleotide sequence ID" value="NZ_VCBC01000011.1"/>
</dbReference>
<evidence type="ECO:0000313" key="1">
    <source>
        <dbReference type="EMBL" id="TLU64247.1"/>
    </source>
</evidence>
<accession>A0A5R9IJJ4</accession>
<sequence length="153" mass="16459">MNKSVLVNQLISTLEAKLQATEDAMLAAHAAATDEQSVPETQYDTLGLEASYLALGQSKRLADLKGKLMGLRNFSPRNFTDDDEISAGALITFAQLDVKYFLCPFSSGEVLQDGGVIAISPDSPIGSEIQGLVAGDELKFPNQLNPREITKVE</sequence>
<protein>
    <recommendedName>
        <fullName evidence="3">Transcription elongation factor GreAB</fullName>
    </recommendedName>
</protein>
<evidence type="ECO:0008006" key="3">
    <source>
        <dbReference type="Google" id="ProtNLM"/>
    </source>
</evidence>
<name>A0A5R9IJJ4_9GAMM</name>
<gene>
    <name evidence="1" type="ORF">FE810_11600</name>
</gene>
<evidence type="ECO:0000313" key="2">
    <source>
        <dbReference type="Proteomes" id="UP000307790"/>
    </source>
</evidence>